<dbReference type="RefSeq" id="WP_135706818.1">
    <property type="nucleotide sequence ID" value="NZ_CP038636.1"/>
</dbReference>
<comment type="pathway">
    <text evidence="1">Metabolic intermediate biosynthesis; chorismate biosynthesis; chorismate from D-erythrose 4-phosphate and phosphoenolpyruvate: step 4/7.</text>
</comment>
<evidence type="ECO:0000313" key="10">
    <source>
        <dbReference type="Proteomes" id="UP000295294"/>
    </source>
</evidence>
<dbReference type="InterPro" id="IPR022893">
    <property type="entry name" value="Shikimate_DH_fam"/>
</dbReference>
<dbReference type="Pfam" id="PF01488">
    <property type="entry name" value="Shikimate_DH"/>
    <property type="match status" value="1"/>
</dbReference>
<evidence type="ECO:0000259" key="8">
    <source>
        <dbReference type="Pfam" id="PF08501"/>
    </source>
</evidence>
<geneLocation type="plasmid" evidence="9">
    <name>unnamed1</name>
</geneLocation>
<name>A0A4P7LL88_9BURK</name>
<evidence type="ECO:0000313" key="9">
    <source>
        <dbReference type="EMBL" id="QBY55579.1"/>
    </source>
</evidence>
<evidence type="ECO:0000256" key="2">
    <source>
        <dbReference type="ARBA" id="ARBA00012962"/>
    </source>
</evidence>
<dbReference type="Gene3D" id="3.40.50.10860">
    <property type="entry name" value="Leucine Dehydrogenase, chain A, domain 1"/>
    <property type="match status" value="1"/>
</dbReference>
<evidence type="ECO:0000256" key="1">
    <source>
        <dbReference type="ARBA" id="ARBA00004871"/>
    </source>
</evidence>
<sequence length="277" mass="29479">MLIDGNTRLVGIIADPITQVRTPQLFNASVSRQGLNAVCVPFHVAPEQLRVLLDSLPAMKNLAGMVVTVPHKEAVVAACAELTETARLVGSVNALRYDRDRRIWVGGNFDGDGFVAGLRERGHALAGKRALQVGAGGAGKAMAFAIARERPAELVIHNRSAEKAAQLVERLRAALPDVAIHAGGDDPAGFDVVVNATSLGLRDDDALPLPAERLAPGTLVCEAVVRDPETALLAAARERGCRIHHGQWMLYGQIVEIARFLGVSLEATFVERTLGPC</sequence>
<dbReference type="UniPathway" id="UPA00053">
    <property type="reaction ID" value="UER00087"/>
</dbReference>
<accession>A0A4P7LL88</accession>
<protein>
    <recommendedName>
        <fullName evidence="2">shikimate dehydrogenase (NADP(+))</fullName>
        <ecNumber evidence="2">1.1.1.25</ecNumber>
    </recommendedName>
</protein>
<keyword evidence="9" id="KW-0614">Plasmid</keyword>
<evidence type="ECO:0000256" key="5">
    <source>
        <dbReference type="ARBA" id="ARBA00023141"/>
    </source>
</evidence>
<dbReference type="Proteomes" id="UP000295294">
    <property type="component" value="Plasmid unnamed1"/>
</dbReference>
<feature type="domain" description="Shikimate dehydrogenase substrate binding N-terminal" evidence="8">
    <location>
        <begin position="12"/>
        <end position="94"/>
    </location>
</feature>
<dbReference type="InterPro" id="IPR036291">
    <property type="entry name" value="NAD(P)-bd_dom_sf"/>
</dbReference>
<comment type="catalytic activity">
    <reaction evidence="6">
        <text>shikimate + NADP(+) = 3-dehydroshikimate + NADPH + H(+)</text>
        <dbReference type="Rhea" id="RHEA:17737"/>
        <dbReference type="ChEBI" id="CHEBI:15378"/>
        <dbReference type="ChEBI" id="CHEBI:16630"/>
        <dbReference type="ChEBI" id="CHEBI:36208"/>
        <dbReference type="ChEBI" id="CHEBI:57783"/>
        <dbReference type="ChEBI" id="CHEBI:58349"/>
        <dbReference type="EC" id="1.1.1.25"/>
    </reaction>
</comment>
<reference evidence="9 10" key="1">
    <citation type="submission" date="2019-03" db="EMBL/GenBank/DDBJ databases">
        <title>Efficiently degradation of phenoxyalkanoic acid herbicides by Cupriavidus oxalaticus strain X32.</title>
        <authorList>
            <person name="Sheng X."/>
        </authorList>
    </citation>
    <scope>NUCLEOTIDE SEQUENCE [LARGE SCALE GENOMIC DNA]</scope>
    <source>
        <strain evidence="9 10">X32</strain>
        <plasmid evidence="9 10">unnamed1</plasmid>
    </source>
</reference>
<dbReference type="Gene3D" id="3.40.50.720">
    <property type="entry name" value="NAD(P)-binding Rossmann-like Domain"/>
    <property type="match status" value="1"/>
</dbReference>
<dbReference type="CDD" id="cd01065">
    <property type="entry name" value="NAD_bind_Shikimate_DH"/>
    <property type="match status" value="1"/>
</dbReference>
<keyword evidence="4" id="KW-0560">Oxidoreductase</keyword>
<gene>
    <name evidence="9" type="ORF">E0W60_31750</name>
</gene>
<evidence type="ECO:0000256" key="6">
    <source>
        <dbReference type="ARBA" id="ARBA00049442"/>
    </source>
</evidence>
<dbReference type="EMBL" id="CP038636">
    <property type="protein sequence ID" value="QBY55579.1"/>
    <property type="molecule type" value="Genomic_DNA"/>
</dbReference>
<keyword evidence="5" id="KW-0057">Aromatic amino acid biosynthesis</keyword>
<dbReference type="OrthoDB" id="3609723at2"/>
<dbReference type="GO" id="GO:0004764">
    <property type="term" value="F:shikimate 3-dehydrogenase (NADP+) activity"/>
    <property type="evidence" value="ECO:0007669"/>
    <property type="project" value="UniProtKB-EC"/>
</dbReference>
<dbReference type="SUPFAM" id="SSF53223">
    <property type="entry name" value="Aminoacid dehydrogenase-like, N-terminal domain"/>
    <property type="match status" value="1"/>
</dbReference>
<dbReference type="AlphaFoldDB" id="A0A4P7LL88"/>
<dbReference type="PANTHER" id="PTHR21089">
    <property type="entry name" value="SHIKIMATE DEHYDROGENASE"/>
    <property type="match status" value="1"/>
</dbReference>
<dbReference type="GO" id="GO:0009423">
    <property type="term" value="P:chorismate biosynthetic process"/>
    <property type="evidence" value="ECO:0007669"/>
    <property type="project" value="UniProtKB-UniPathway"/>
</dbReference>
<dbReference type="InterPro" id="IPR013708">
    <property type="entry name" value="Shikimate_DH-bd_N"/>
</dbReference>
<dbReference type="InterPro" id="IPR046346">
    <property type="entry name" value="Aminoacid_DH-like_N_sf"/>
</dbReference>
<dbReference type="EC" id="1.1.1.25" evidence="2"/>
<dbReference type="GO" id="GO:0019632">
    <property type="term" value="P:shikimate metabolic process"/>
    <property type="evidence" value="ECO:0007669"/>
    <property type="project" value="TreeGrafter"/>
</dbReference>
<evidence type="ECO:0000259" key="7">
    <source>
        <dbReference type="Pfam" id="PF01488"/>
    </source>
</evidence>
<evidence type="ECO:0000256" key="4">
    <source>
        <dbReference type="ARBA" id="ARBA00023002"/>
    </source>
</evidence>
<keyword evidence="3" id="KW-0521">NADP</keyword>
<dbReference type="PANTHER" id="PTHR21089:SF1">
    <property type="entry name" value="BIFUNCTIONAL 3-DEHYDROQUINATE DEHYDRATASE_SHIKIMATE DEHYDROGENASE, CHLOROPLASTIC"/>
    <property type="match status" value="1"/>
</dbReference>
<dbReference type="GO" id="GO:0005829">
    <property type="term" value="C:cytosol"/>
    <property type="evidence" value="ECO:0007669"/>
    <property type="project" value="TreeGrafter"/>
</dbReference>
<dbReference type="InterPro" id="IPR006151">
    <property type="entry name" value="Shikm_DH/Glu-tRNA_Rdtase"/>
</dbReference>
<dbReference type="Pfam" id="PF08501">
    <property type="entry name" value="Shikimate_dh_N"/>
    <property type="match status" value="1"/>
</dbReference>
<proteinExistence type="predicted"/>
<dbReference type="STRING" id="1349762.GCA_001592245_05375"/>
<dbReference type="GO" id="GO:0009073">
    <property type="term" value="P:aromatic amino acid family biosynthetic process"/>
    <property type="evidence" value="ECO:0007669"/>
    <property type="project" value="UniProtKB-KW"/>
</dbReference>
<organism evidence="9 10">
    <name type="scientific">Cupriavidus oxalaticus</name>
    <dbReference type="NCBI Taxonomy" id="96344"/>
    <lineage>
        <taxon>Bacteria</taxon>
        <taxon>Pseudomonadati</taxon>
        <taxon>Pseudomonadota</taxon>
        <taxon>Betaproteobacteria</taxon>
        <taxon>Burkholderiales</taxon>
        <taxon>Burkholderiaceae</taxon>
        <taxon>Cupriavidus</taxon>
    </lineage>
</organism>
<evidence type="ECO:0000256" key="3">
    <source>
        <dbReference type="ARBA" id="ARBA00022857"/>
    </source>
</evidence>
<feature type="domain" description="Quinate/shikimate 5-dehydrogenase/glutamyl-tRNA reductase" evidence="7">
    <location>
        <begin position="123"/>
        <end position="198"/>
    </location>
</feature>
<dbReference type="KEGG" id="cox:E0W60_31750"/>
<keyword evidence="5" id="KW-0028">Amino-acid biosynthesis</keyword>
<dbReference type="GO" id="GO:0050661">
    <property type="term" value="F:NADP binding"/>
    <property type="evidence" value="ECO:0007669"/>
    <property type="project" value="TreeGrafter"/>
</dbReference>
<dbReference type="SUPFAM" id="SSF51735">
    <property type="entry name" value="NAD(P)-binding Rossmann-fold domains"/>
    <property type="match status" value="1"/>
</dbReference>